<dbReference type="CDD" id="cd01948">
    <property type="entry name" value="EAL"/>
    <property type="match status" value="1"/>
</dbReference>
<keyword evidence="1" id="KW-0472">Membrane</keyword>
<dbReference type="InterPro" id="IPR043128">
    <property type="entry name" value="Rev_trsase/Diguanyl_cyclase"/>
</dbReference>
<dbReference type="CDD" id="cd01949">
    <property type="entry name" value="GGDEF"/>
    <property type="match status" value="1"/>
</dbReference>
<dbReference type="SMART" id="SM00052">
    <property type="entry name" value="EAL"/>
    <property type="match status" value="1"/>
</dbReference>
<dbReference type="PROSITE" id="PS50883">
    <property type="entry name" value="EAL"/>
    <property type="match status" value="1"/>
</dbReference>
<gene>
    <name evidence="4" type="ORF">JF539_17345</name>
</gene>
<evidence type="ECO:0000256" key="1">
    <source>
        <dbReference type="SAM" id="Phobius"/>
    </source>
</evidence>
<sequence length="654" mass="73126">MHRSFFTVLLSAVFLLIVLVTFRLHESLHDTQSETIGRTMQYDAAWNGANGRLEFYQLIASAQKFLLDPSETNLRDTELRYDILVSRISVWEGEGFQAFLGTRPDLREVFNELKHSLTDLESSLRDLSDPARLETFLATLEDLKPNLDRLASEAYRGNLELNATAHADLLESFRLEALFFIGVLSFETLLLVIALLQNNSLSAANRRIRKNAEELAFLAHNDSLTGLPNRDYFKDILKETGNTDAQDHEIAVFALDLDGFNVINDTVGHSGGDALLTAVAERLKRRAVRLDSRNVVARLGGDEFLLLVHKGHGAPGFDEIAGSIIDWFSEPFRTEAGNMLVHASVGYTVVTPNEEDPQNILKDADLALNAAKAGGRGGIAKYDLDMRQLLEQRTWIEKELDFARWRNEIVPYYQPQIDLESGEVVGYEALARWDHPRRGLLGPDAFIKIAEISGDIAWMGEGILRAACTDIQQISTTARVSVNLSIAQLVGTDIVSTVKRVLEETGLPPRRLTLEITESIAMLNEDLIFDALRELQKTGIAIALDDFGTGYSSLSKIGQFRWDELKIDKSFVPENQGNEVLFAIVEFLRKISRQIDCKLVVEGVETEAQRDLFAKLGCQIAQGYLFGQPAPAWNFMDAQAENVRQTAGKQLSRR</sequence>
<dbReference type="SUPFAM" id="SSF55073">
    <property type="entry name" value="Nucleotide cyclase"/>
    <property type="match status" value="1"/>
</dbReference>
<feature type="transmembrane region" description="Helical" evidence="1">
    <location>
        <begin position="6"/>
        <end position="24"/>
    </location>
</feature>
<dbReference type="InterPro" id="IPR000160">
    <property type="entry name" value="GGDEF_dom"/>
</dbReference>
<dbReference type="SMART" id="SM00267">
    <property type="entry name" value="GGDEF"/>
    <property type="match status" value="1"/>
</dbReference>
<dbReference type="Pfam" id="PF00563">
    <property type="entry name" value="EAL"/>
    <property type="match status" value="1"/>
</dbReference>
<dbReference type="Gene3D" id="3.30.70.270">
    <property type="match status" value="1"/>
</dbReference>
<dbReference type="InterPro" id="IPR052155">
    <property type="entry name" value="Biofilm_reg_signaling"/>
</dbReference>
<reference evidence="4" key="1">
    <citation type="submission" date="2020-12" db="EMBL/GenBank/DDBJ databases">
        <title>Oil enriched cultivation method for isolating marine PHA-producing bacteria.</title>
        <authorList>
            <person name="Zheng W."/>
            <person name="Yu S."/>
            <person name="Huang Y."/>
        </authorList>
    </citation>
    <scope>NUCLEOTIDE SEQUENCE</scope>
    <source>
        <strain evidence="4">SY-2-12</strain>
    </source>
</reference>
<dbReference type="AlphaFoldDB" id="A0A939EF63"/>
<evidence type="ECO:0000259" key="3">
    <source>
        <dbReference type="PROSITE" id="PS50887"/>
    </source>
</evidence>
<organism evidence="4 5">
    <name type="scientific">Roseibium aggregatum</name>
    <dbReference type="NCBI Taxonomy" id="187304"/>
    <lineage>
        <taxon>Bacteria</taxon>
        <taxon>Pseudomonadati</taxon>
        <taxon>Pseudomonadota</taxon>
        <taxon>Alphaproteobacteria</taxon>
        <taxon>Hyphomicrobiales</taxon>
        <taxon>Stappiaceae</taxon>
        <taxon>Roseibium</taxon>
    </lineage>
</organism>
<protein>
    <submittedName>
        <fullName evidence="4">EAL domain-containing protein</fullName>
    </submittedName>
</protein>
<dbReference type="PROSITE" id="PS50887">
    <property type="entry name" value="GGDEF"/>
    <property type="match status" value="1"/>
</dbReference>
<dbReference type="InterPro" id="IPR035919">
    <property type="entry name" value="EAL_sf"/>
</dbReference>
<evidence type="ECO:0000259" key="2">
    <source>
        <dbReference type="PROSITE" id="PS50883"/>
    </source>
</evidence>
<evidence type="ECO:0000313" key="5">
    <source>
        <dbReference type="Proteomes" id="UP000664096"/>
    </source>
</evidence>
<dbReference type="SUPFAM" id="SSF141868">
    <property type="entry name" value="EAL domain-like"/>
    <property type="match status" value="1"/>
</dbReference>
<dbReference type="Proteomes" id="UP000664096">
    <property type="component" value="Unassembled WGS sequence"/>
</dbReference>
<proteinExistence type="predicted"/>
<keyword evidence="1" id="KW-1133">Transmembrane helix</keyword>
<dbReference type="Gene3D" id="3.20.20.450">
    <property type="entry name" value="EAL domain"/>
    <property type="match status" value="1"/>
</dbReference>
<dbReference type="Pfam" id="PF00990">
    <property type="entry name" value="GGDEF"/>
    <property type="match status" value="1"/>
</dbReference>
<dbReference type="InterPro" id="IPR029787">
    <property type="entry name" value="Nucleotide_cyclase"/>
</dbReference>
<comment type="caution">
    <text evidence="4">The sequence shown here is derived from an EMBL/GenBank/DDBJ whole genome shotgun (WGS) entry which is preliminary data.</text>
</comment>
<dbReference type="EMBL" id="JAEKJZ010000003">
    <property type="protein sequence ID" value="MBN9672121.1"/>
    <property type="molecule type" value="Genomic_DNA"/>
</dbReference>
<feature type="domain" description="EAL" evidence="2">
    <location>
        <begin position="393"/>
        <end position="643"/>
    </location>
</feature>
<name>A0A939EF63_9HYPH</name>
<dbReference type="PANTHER" id="PTHR44757">
    <property type="entry name" value="DIGUANYLATE CYCLASE DGCP"/>
    <property type="match status" value="1"/>
</dbReference>
<dbReference type="NCBIfam" id="TIGR00254">
    <property type="entry name" value="GGDEF"/>
    <property type="match status" value="1"/>
</dbReference>
<evidence type="ECO:0000313" key="4">
    <source>
        <dbReference type="EMBL" id="MBN9672121.1"/>
    </source>
</evidence>
<dbReference type="PANTHER" id="PTHR44757:SF2">
    <property type="entry name" value="BIOFILM ARCHITECTURE MAINTENANCE PROTEIN MBAA"/>
    <property type="match status" value="1"/>
</dbReference>
<dbReference type="RefSeq" id="WP_207141950.1">
    <property type="nucleotide sequence ID" value="NZ_JAEKJZ010000003.1"/>
</dbReference>
<accession>A0A939EF63</accession>
<keyword evidence="1" id="KW-0812">Transmembrane</keyword>
<feature type="domain" description="GGDEF" evidence="3">
    <location>
        <begin position="248"/>
        <end position="384"/>
    </location>
</feature>
<dbReference type="InterPro" id="IPR001633">
    <property type="entry name" value="EAL_dom"/>
</dbReference>